<dbReference type="InterPro" id="IPR013249">
    <property type="entry name" value="RNA_pol_sigma70_r4_t2"/>
</dbReference>
<dbReference type="GO" id="GO:0003677">
    <property type="term" value="F:DNA binding"/>
    <property type="evidence" value="ECO:0007669"/>
    <property type="project" value="InterPro"/>
</dbReference>
<evidence type="ECO:0000259" key="6">
    <source>
        <dbReference type="Pfam" id="PF08281"/>
    </source>
</evidence>
<dbReference type="InterPro" id="IPR014284">
    <property type="entry name" value="RNA_pol_sigma-70_dom"/>
</dbReference>
<evidence type="ECO:0000259" key="5">
    <source>
        <dbReference type="Pfam" id="PF04542"/>
    </source>
</evidence>
<dbReference type="CDD" id="cd06171">
    <property type="entry name" value="Sigma70_r4"/>
    <property type="match status" value="1"/>
</dbReference>
<dbReference type="InterPro" id="IPR013324">
    <property type="entry name" value="RNA_pol_sigma_r3/r4-like"/>
</dbReference>
<dbReference type="InterPro" id="IPR007627">
    <property type="entry name" value="RNA_pol_sigma70_r2"/>
</dbReference>
<evidence type="ECO:0000313" key="7">
    <source>
        <dbReference type="EMBL" id="STZ69487.1"/>
    </source>
</evidence>
<feature type="domain" description="RNA polymerase sigma factor 70 region 4 type 2" evidence="6">
    <location>
        <begin position="134"/>
        <end position="186"/>
    </location>
</feature>
<dbReference type="InterPro" id="IPR036388">
    <property type="entry name" value="WH-like_DNA-bd_sf"/>
</dbReference>
<dbReference type="PANTHER" id="PTHR43133:SF51">
    <property type="entry name" value="RNA POLYMERASE SIGMA FACTOR"/>
    <property type="match status" value="1"/>
</dbReference>
<dbReference type="GO" id="GO:0016987">
    <property type="term" value="F:sigma factor activity"/>
    <property type="evidence" value="ECO:0007669"/>
    <property type="project" value="UniProtKB-KW"/>
</dbReference>
<keyword evidence="3" id="KW-0731">Sigma factor</keyword>
<dbReference type="InterPro" id="IPR013325">
    <property type="entry name" value="RNA_pol_sigma_r2"/>
</dbReference>
<dbReference type="InterPro" id="IPR039425">
    <property type="entry name" value="RNA_pol_sigma-70-like"/>
</dbReference>
<dbReference type="Gene3D" id="1.10.1740.10">
    <property type="match status" value="1"/>
</dbReference>
<evidence type="ECO:0000256" key="2">
    <source>
        <dbReference type="ARBA" id="ARBA00023015"/>
    </source>
</evidence>
<evidence type="ECO:0000256" key="1">
    <source>
        <dbReference type="ARBA" id="ARBA00010641"/>
    </source>
</evidence>
<organism evidence="7 8">
    <name type="scientific">Myroides odoratus</name>
    <name type="common">Flavobacterium odoratum</name>
    <dbReference type="NCBI Taxonomy" id="256"/>
    <lineage>
        <taxon>Bacteria</taxon>
        <taxon>Pseudomonadati</taxon>
        <taxon>Bacteroidota</taxon>
        <taxon>Flavobacteriia</taxon>
        <taxon>Flavobacteriales</taxon>
        <taxon>Flavobacteriaceae</taxon>
        <taxon>Myroides</taxon>
    </lineage>
</organism>
<keyword evidence="4" id="KW-0804">Transcription</keyword>
<comment type="similarity">
    <text evidence="1">Belongs to the sigma-70 factor family. ECF subfamily.</text>
</comment>
<evidence type="ECO:0000256" key="4">
    <source>
        <dbReference type="ARBA" id="ARBA00023163"/>
    </source>
</evidence>
<dbReference type="Gene3D" id="1.10.10.10">
    <property type="entry name" value="Winged helix-like DNA-binding domain superfamily/Winged helix DNA-binding domain"/>
    <property type="match status" value="1"/>
</dbReference>
<dbReference type="Pfam" id="PF04542">
    <property type="entry name" value="Sigma70_r2"/>
    <property type="match status" value="1"/>
</dbReference>
<gene>
    <name evidence="7" type="primary">rpoE_5</name>
    <name evidence="7" type="ORF">NCTC11179_02993</name>
</gene>
<dbReference type="SUPFAM" id="SSF88659">
    <property type="entry name" value="Sigma3 and sigma4 domains of RNA polymerase sigma factors"/>
    <property type="match status" value="1"/>
</dbReference>
<evidence type="ECO:0000256" key="3">
    <source>
        <dbReference type="ARBA" id="ARBA00023082"/>
    </source>
</evidence>
<dbReference type="GO" id="GO:0006352">
    <property type="term" value="P:DNA-templated transcription initiation"/>
    <property type="evidence" value="ECO:0007669"/>
    <property type="project" value="InterPro"/>
</dbReference>
<proteinExistence type="inferred from homology"/>
<reference evidence="7 8" key="1">
    <citation type="submission" date="2018-06" db="EMBL/GenBank/DDBJ databases">
        <authorList>
            <consortium name="Pathogen Informatics"/>
            <person name="Doyle S."/>
        </authorList>
    </citation>
    <scope>NUCLEOTIDE SEQUENCE [LARGE SCALE GENOMIC DNA]</scope>
    <source>
        <strain evidence="7 8">NCTC11179</strain>
    </source>
</reference>
<dbReference type="Pfam" id="PF08281">
    <property type="entry name" value="Sigma70_r4_2"/>
    <property type="match status" value="1"/>
</dbReference>
<feature type="domain" description="RNA polymerase sigma-70 region 2" evidence="5">
    <location>
        <begin position="34"/>
        <end position="96"/>
    </location>
</feature>
<dbReference type="EMBL" id="UGQL01000002">
    <property type="protein sequence ID" value="STZ69487.1"/>
    <property type="molecule type" value="Genomic_DNA"/>
</dbReference>
<name>A0A378U2Z1_MYROD</name>
<dbReference type="SUPFAM" id="SSF88946">
    <property type="entry name" value="Sigma2 domain of RNA polymerase sigma factors"/>
    <property type="match status" value="1"/>
</dbReference>
<dbReference type="NCBIfam" id="TIGR02937">
    <property type="entry name" value="sigma70-ECF"/>
    <property type="match status" value="1"/>
</dbReference>
<keyword evidence="2" id="KW-0805">Transcription regulation</keyword>
<dbReference type="RefSeq" id="WP_115092209.1">
    <property type="nucleotide sequence ID" value="NZ_CP068107.1"/>
</dbReference>
<dbReference type="PANTHER" id="PTHR43133">
    <property type="entry name" value="RNA POLYMERASE ECF-TYPE SIGMA FACTO"/>
    <property type="match status" value="1"/>
</dbReference>
<protein>
    <submittedName>
        <fullName evidence="7">Sigma-24</fullName>
    </submittedName>
</protein>
<sequence>MKMDVQSQNFVSMTDEELVQFIIHNGNTSLFGILYDRYGQKVYQKCLGFAESRDAAEDLTQDVFVKLYLNLKSFRGEAKFSTWLYSFTYNHCVNYSKSILKRQRDNVELREEAMYVSTADEEVTDEEIFSLTVEKLQEALGLIDPEDKIVLLMKYQDDKSIREIAQLLELGESAVKMRLHRAKKKIVELYNSLS</sequence>
<evidence type="ECO:0000313" key="8">
    <source>
        <dbReference type="Proteomes" id="UP000255024"/>
    </source>
</evidence>
<dbReference type="AlphaFoldDB" id="A0A378U2Z1"/>
<keyword evidence="8" id="KW-1185">Reference proteome</keyword>
<dbReference type="Proteomes" id="UP000255024">
    <property type="component" value="Unassembled WGS sequence"/>
</dbReference>
<accession>A0A378U2Z1</accession>